<keyword evidence="2" id="KW-1185">Reference proteome</keyword>
<dbReference type="EMBL" id="JSZA02000031">
    <property type="protein sequence ID" value="KHD05414.1"/>
    <property type="molecule type" value="Genomic_DNA"/>
</dbReference>
<name>A0A0A6P520_9GAMM</name>
<accession>A0A0A6P520</accession>
<sequence length="70" mass="8291">MSLAYKKITINQIRKQFDITVVEEPVMFTHISAVEPSDMLRYFLKRLKLSGQKRQNLNLLSLQSFQNFEN</sequence>
<evidence type="ECO:0000313" key="1">
    <source>
        <dbReference type="EMBL" id="KHD05414.1"/>
    </source>
</evidence>
<dbReference type="AlphaFoldDB" id="A0A0A6P520"/>
<gene>
    <name evidence="1" type="ORF">PN36_10395</name>
</gene>
<organism evidence="1 2">
    <name type="scientific">Candidatus Thiomargarita nelsonii</name>
    <dbReference type="NCBI Taxonomy" id="1003181"/>
    <lineage>
        <taxon>Bacteria</taxon>
        <taxon>Pseudomonadati</taxon>
        <taxon>Pseudomonadota</taxon>
        <taxon>Gammaproteobacteria</taxon>
        <taxon>Thiotrichales</taxon>
        <taxon>Thiotrichaceae</taxon>
        <taxon>Thiomargarita</taxon>
    </lineage>
</organism>
<protein>
    <submittedName>
        <fullName evidence="1">Uncharacterized protein</fullName>
    </submittedName>
</protein>
<evidence type="ECO:0000313" key="2">
    <source>
        <dbReference type="Proteomes" id="UP000030428"/>
    </source>
</evidence>
<reference evidence="1 2" key="1">
    <citation type="journal article" date="2016" name="Front. Microbiol.">
        <title>Single-Cell (Meta-)Genomics of a Dimorphic Candidatus Thiomargarita nelsonii Reveals Genomic Plasticity.</title>
        <authorList>
            <person name="Flood B.E."/>
            <person name="Fliss P."/>
            <person name="Jones D.S."/>
            <person name="Dick G.J."/>
            <person name="Jain S."/>
            <person name="Kaster A.K."/>
            <person name="Winkel M."/>
            <person name="Mussmann M."/>
            <person name="Bailey J."/>
        </authorList>
    </citation>
    <scope>NUCLEOTIDE SEQUENCE [LARGE SCALE GENOMIC DNA]</scope>
    <source>
        <strain evidence="1">Hydrate Ridge</strain>
    </source>
</reference>
<proteinExistence type="predicted"/>
<dbReference type="Proteomes" id="UP000030428">
    <property type="component" value="Unassembled WGS sequence"/>
</dbReference>
<comment type="caution">
    <text evidence="1">The sequence shown here is derived from an EMBL/GenBank/DDBJ whole genome shotgun (WGS) entry which is preliminary data.</text>
</comment>